<proteinExistence type="predicted"/>
<evidence type="ECO:0000313" key="2">
    <source>
        <dbReference type="Proteomes" id="UP000594014"/>
    </source>
</evidence>
<sequence>MDSLNLEELWKNTEATLQNVILCVVCNTQASSPELFQGKFSMTTEYLSDDEFEQIICMFNTLQCKTKFFFNEDEFIEYYLNNKNRMTPYIIVYNSAQSGFGAGRKSLIPSFCQLHALKFTGSNAYVVSLCRHKFHVNKILSETGVSTPKAWLFTNGGWLAEESPPNSMRLLLKPIFESASIGIDQDSIINYHPSLDAFIRERSCQLHQPIIAQEFIEGYEVEVPLVQAGNAINIMPPIGISIDNKQLLRNEILDYNRIYFEKYSFYDFTREVFHLEGLYKTATSTVEILGMEGLCRIDFRVKSDGEYFVTDVSTNPHFISHSSVSYSFLSKGYKTTDIVRTILSAAIAKGNAKV</sequence>
<evidence type="ECO:0000313" key="1">
    <source>
        <dbReference type="EMBL" id="QOX63994.1"/>
    </source>
</evidence>
<reference evidence="1" key="1">
    <citation type="submission" date="2019-08" db="EMBL/GenBank/DDBJ databases">
        <title>Genome sequence of Clostridiales bacterium MT110.</title>
        <authorList>
            <person name="Cao J."/>
        </authorList>
    </citation>
    <scope>NUCLEOTIDE SEQUENCE</scope>
    <source>
        <strain evidence="1">MT110</strain>
    </source>
</reference>
<dbReference type="EMBL" id="CP042469">
    <property type="protein sequence ID" value="QOX63994.1"/>
    <property type="molecule type" value="Genomic_DNA"/>
</dbReference>
<organism evidence="1 2">
    <name type="scientific">Anoxybacterium hadale</name>
    <dbReference type="NCBI Taxonomy" id="3408580"/>
    <lineage>
        <taxon>Bacteria</taxon>
        <taxon>Bacillati</taxon>
        <taxon>Bacillota</taxon>
        <taxon>Clostridia</taxon>
        <taxon>Peptostreptococcales</taxon>
        <taxon>Anaerovoracaceae</taxon>
        <taxon>Anoxybacterium</taxon>
    </lineage>
</organism>
<gene>
    <name evidence="1" type="ORF">FRZ06_11945</name>
</gene>
<dbReference type="Proteomes" id="UP000594014">
    <property type="component" value="Chromosome"/>
</dbReference>
<keyword evidence="2" id="KW-1185">Reference proteome</keyword>
<name>A0ACD1AC73_9FIRM</name>
<protein>
    <submittedName>
        <fullName evidence="1">Uncharacterized protein</fullName>
    </submittedName>
</protein>
<accession>A0ACD1AC73</accession>